<protein>
    <submittedName>
        <fullName evidence="1">Uncharacterized protein</fullName>
    </submittedName>
</protein>
<comment type="caution">
    <text evidence="1">The sequence shown here is derived from an EMBL/GenBank/DDBJ whole genome shotgun (WGS) entry which is preliminary data.</text>
</comment>
<accession>A0ABS4QG54</accession>
<keyword evidence="2" id="KW-1185">Reference proteome</keyword>
<sequence>MYSFYRSAHEMYHVLRRQYRLPVYLDGDHVLLRCGSDIAAVTMPPAVGRQVCKILTLSIHTVAPPAVEVPSADRWILLCATESQPVDAQQILELARHGVGVQRPGYCVVMPTSAWGPARWAEDPAPAIGARLPARSVVLDAAIAAVRSLPAPGKGRS</sequence>
<gene>
    <name evidence="1" type="ORF">BJ987_003581</name>
</gene>
<organism evidence="1 2">
    <name type="scientific">Nocardia goodfellowii</name>
    <dbReference type="NCBI Taxonomy" id="882446"/>
    <lineage>
        <taxon>Bacteria</taxon>
        <taxon>Bacillati</taxon>
        <taxon>Actinomycetota</taxon>
        <taxon>Actinomycetes</taxon>
        <taxon>Mycobacteriales</taxon>
        <taxon>Nocardiaceae</taxon>
        <taxon>Nocardia</taxon>
    </lineage>
</organism>
<name>A0ABS4QG54_9NOCA</name>
<dbReference type="Proteomes" id="UP001519325">
    <property type="component" value="Unassembled WGS sequence"/>
</dbReference>
<dbReference type="EMBL" id="JAGGMR010000001">
    <property type="protein sequence ID" value="MBP2190680.1"/>
    <property type="molecule type" value="Genomic_DNA"/>
</dbReference>
<evidence type="ECO:0000313" key="2">
    <source>
        <dbReference type="Proteomes" id="UP001519325"/>
    </source>
</evidence>
<proteinExistence type="predicted"/>
<reference evidence="1 2" key="1">
    <citation type="submission" date="2021-03" db="EMBL/GenBank/DDBJ databases">
        <title>Sequencing the genomes of 1000 actinobacteria strains.</title>
        <authorList>
            <person name="Klenk H.-P."/>
        </authorList>
    </citation>
    <scope>NUCLEOTIDE SEQUENCE [LARGE SCALE GENOMIC DNA]</scope>
    <source>
        <strain evidence="1 2">DSM 45516</strain>
    </source>
</reference>
<evidence type="ECO:0000313" key="1">
    <source>
        <dbReference type="EMBL" id="MBP2190680.1"/>
    </source>
</evidence>